<comment type="caution">
    <text evidence="1">The sequence shown here is derived from an EMBL/GenBank/DDBJ whole genome shotgun (WGS) entry which is preliminary data.</text>
</comment>
<evidence type="ECO:0000313" key="1">
    <source>
        <dbReference type="EMBL" id="HIS93320.1"/>
    </source>
</evidence>
<dbReference type="InterPro" id="IPR019271">
    <property type="entry name" value="DUF2284_metal-binding"/>
</dbReference>
<protein>
    <submittedName>
        <fullName evidence="1">DUF2284 domain-containing protein</fullName>
    </submittedName>
</protein>
<dbReference type="Proteomes" id="UP000824140">
    <property type="component" value="Unassembled WGS sequence"/>
</dbReference>
<organism evidence="1 2">
    <name type="scientific">Candidatus Alectryocaccomicrobium excrementavium</name>
    <dbReference type="NCBI Taxonomy" id="2840668"/>
    <lineage>
        <taxon>Bacteria</taxon>
        <taxon>Bacillati</taxon>
        <taxon>Bacillota</taxon>
        <taxon>Clostridia</taxon>
        <taxon>Candidatus Alectryocaccomicrobium</taxon>
    </lineage>
</organism>
<gene>
    <name evidence="1" type="ORF">IAA84_09920</name>
</gene>
<proteinExistence type="predicted"/>
<reference evidence="1" key="2">
    <citation type="journal article" date="2021" name="PeerJ">
        <title>Extensive microbial diversity within the chicken gut microbiome revealed by metagenomics and culture.</title>
        <authorList>
            <person name="Gilroy R."/>
            <person name="Ravi A."/>
            <person name="Getino M."/>
            <person name="Pursley I."/>
            <person name="Horton D.L."/>
            <person name="Alikhan N.F."/>
            <person name="Baker D."/>
            <person name="Gharbi K."/>
            <person name="Hall N."/>
            <person name="Watson M."/>
            <person name="Adriaenssens E.M."/>
            <person name="Foster-Nyarko E."/>
            <person name="Jarju S."/>
            <person name="Secka A."/>
            <person name="Antonio M."/>
            <person name="Oren A."/>
            <person name="Chaudhuri R.R."/>
            <person name="La Ragione R."/>
            <person name="Hildebrand F."/>
            <person name="Pallen M.J."/>
        </authorList>
    </citation>
    <scope>NUCLEOTIDE SEQUENCE</scope>
    <source>
        <strain evidence="1">13766</strain>
    </source>
</reference>
<sequence length="181" mass="20342">MPAENTLSAESSRAAAEYTRLALEMGARHAVVFALSDIAFDPRTLLKCMFGCADWGRNHTCPSRANNVSLAEYKEMLSRYRWGVIVHTTDKALSQRISLELESRAFHDGYYFAFSLSDCALCNECAAVECAPCRFPRMARPAFHSVGIDVFQTVRRFGLPISTLSHPETDEQNWYSAVFVE</sequence>
<reference evidence="1" key="1">
    <citation type="submission" date="2020-10" db="EMBL/GenBank/DDBJ databases">
        <authorList>
            <person name="Gilroy R."/>
        </authorList>
    </citation>
    <scope>NUCLEOTIDE SEQUENCE</scope>
    <source>
        <strain evidence="1">13766</strain>
    </source>
</reference>
<evidence type="ECO:0000313" key="2">
    <source>
        <dbReference type="Proteomes" id="UP000824140"/>
    </source>
</evidence>
<dbReference type="AlphaFoldDB" id="A0A9D1G2K0"/>
<accession>A0A9D1G2K0</accession>
<dbReference type="Pfam" id="PF10050">
    <property type="entry name" value="DUF2284"/>
    <property type="match status" value="1"/>
</dbReference>
<dbReference type="EMBL" id="DVJN01000191">
    <property type="protein sequence ID" value="HIS93320.1"/>
    <property type="molecule type" value="Genomic_DNA"/>
</dbReference>
<name>A0A9D1G2K0_9FIRM</name>